<dbReference type="AlphaFoldDB" id="A0A3S9QD17"/>
<keyword evidence="3" id="KW-1185">Reference proteome</keyword>
<name>A0A3S9QD17_MORCA</name>
<dbReference type="Proteomes" id="UP000268436">
    <property type="component" value="Unassembled WGS sequence"/>
</dbReference>
<accession>A0A3S9QD17</accession>
<dbReference type="Proteomes" id="UP000280228">
    <property type="component" value="Chromosome"/>
</dbReference>
<evidence type="ECO:0000313" key="2">
    <source>
        <dbReference type="EMBL" id="RUO15597.1"/>
    </source>
</evidence>
<evidence type="ECO:0000313" key="4">
    <source>
        <dbReference type="Proteomes" id="UP000280228"/>
    </source>
</evidence>
<reference evidence="3 4" key="1">
    <citation type="submission" date="2018-12" db="EMBL/GenBank/DDBJ databases">
        <title>Persistence of Moraxella catarrhalis in Chronic Obstructive Pulmonary Disease and Regulation of the Hag/MID Adhesin.</title>
        <authorList>
            <person name="Murphy T."/>
            <person name="Zhao X."/>
            <person name="Vyas G."/>
            <person name="Aluvathingal J."/>
            <person name="Nadendla S."/>
            <person name="Tallon L."/>
            <person name="Tettelin H."/>
        </authorList>
    </citation>
    <scope>NUCLEOTIDE SEQUENCE [LARGE SCALE GENOMIC DNA]</scope>
    <source>
        <strain evidence="2 3">173P27B1</strain>
        <strain evidence="1 4">46P58B1</strain>
    </source>
</reference>
<gene>
    <name evidence="1" type="ORF">EJK53_1870</name>
    <name evidence="2" type="ORF">EJK54_1427</name>
</gene>
<organism evidence="1 4">
    <name type="scientific">Moraxella catarrhalis</name>
    <name type="common">Branhamella catarrhalis</name>
    <dbReference type="NCBI Taxonomy" id="480"/>
    <lineage>
        <taxon>Bacteria</taxon>
        <taxon>Pseudomonadati</taxon>
        <taxon>Pseudomonadota</taxon>
        <taxon>Gammaproteobacteria</taxon>
        <taxon>Moraxellales</taxon>
        <taxon>Moraxellaceae</taxon>
        <taxon>Moraxella</taxon>
    </lineage>
</organism>
<dbReference type="EMBL" id="CP034662">
    <property type="protein sequence ID" value="AZQ92662.1"/>
    <property type="molecule type" value="Genomic_DNA"/>
</dbReference>
<sequence length="44" mass="4995">MKTIITNFIKKGNYFSSLMTNKVIAIKNHGNPSSIHHLIKLNLN</sequence>
<evidence type="ECO:0000313" key="3">
    <source>
        <dbReference type="Proteomes" id="UP000268436"/>
    </source>
</evidence>
<evidence type="ECO:0000313" key="1">
    <source>
        <dbReference type="EMBL" id="AZQ92662.1"/>
    </source>
</evidence>
<dbReference type="EMBL" id="RYER01000019">
    <property type="protein sequence ID" value="RUO15597.1"/>
    <property type="molecule type" value="Genomic_DNA"/>
</dbReference>
<protein>
    <submittedName>
        <fullName evidence="1">Uncharacterized protein</fullName>
    </submittedName>
</protein>
<proteinExistence type="predicted"/>